<feature type="domain" description="Transcriptional regulatory protein RXT2 N-terminal" evidence="2">
    <location>
        <begin position="137"/>
        <end position="193"/>
    </location>
</feature>
<accession>A0A6A5TUS8</accession>
<sequence length="460" mass="51131">MAGQQQQIMETIFSMKRRLLRNDDSSDSEENEKPYSNQKQSLKRKVQYTRSGEPEHVSNGRPFKKRIEHAGYHRYILQRNPPRFDPDGDIVEAGDEWEDDDDLTTVEENPYADIQLEGALTWCERTLGLPLIIFLVLLAPLTSPADLPNHPSYSVAYTSKHLTNLAKEAAVVSRKENITLWHAKSLFNKLQGDSDFAPLALAAMAREPLQDFWGNGTNGRDVNGDTAHMQNGAQTQDTSNRKDVDMEEAGQTNGAHPGNGHPIDVQNGTDPVTNGTSNDADTDKPQANGDASHSPAGDDASETASQMTAHRMTTRARANAASTPSPPVSPSDAINPIHPLFTFATSSLPDRDFGLPEAEAEETRMLLMAYVQKQEEIARMARDLSHGMMQAERMRQDVFKWSKAEAHVGEMSDGEDWYDQEEWGLDGELGKGKDEEEEEGAVATGKKSTRQRRRADKDDR</sequence>
<feature type="region of interest" description="Disordered" evidence="1">
    <location>
        <begin position="13"/>
        <end position="63"/>
    </location>
</feature>
<proteinExistence type="predicted"/>
<feature type="region of interest" description="Disordered" evidence="1">
    <location>
        <begin position="411"/>
        <end position="460"/>
    </location>
</feature>
<feature type="compositionally biased region" description="Polar residues" evidence="1">
    <location>
        <begin position="228"/>
        <end position="238"/>
    </location>
</feature>
<feature type="domain" description="Transcriptional regulatory protein RXT2 N-terminal" evidence="2">
    <location>
        <begin position="42"/>
        <end position="120"/>
    </location>
</feature>
<name>A0A6A5TUS8_9PLEO</name>
<organism evidence="3 4">
    <name type="scientific">Byssothecium circinans</name>
    <dbReference type="NCBI Taxonomy" id="147558"/>
    <lineage>
        <taxon>Eukaryota</taxon>
        <taxon>Fungi</taxon>
        <taxon>Dikarya</taxon>
        <taxon>Ascomycota</taxon>
        <taxon>Pezizomycotina</taxon>
        <taxon>Dothideomycetes</taxon>
        <taxon>Pleosporomycetidae</taxon>
        <taxon>Pleosporales</taxon>
        <taxon>Massarineae</taxon>
        <taxon>Massarinaceae</taxon>
        <taxon>Byssothecium</taxon>
    </lineage>
</organism>
<keyword evidence="4" id="KW-1185">Reference proteome</keyword>
<evidence type="ECO:0000256" key="1">
    <source>
        <dbReference type="SAM" id="MobiDB-lite"/>
    </source>
</evidence>
<evidence type="ECO:0000313" key="4">
    <source>
        <dbReference type="Proteomes" id="UP000800035"/>
    </source>
</evidence>
<evidence type="ECO:0000313" key="3">
    <source>
        <dbReference type="EMBL" id="KAF1956064.1"/>
    </source>
</evidence>
<feature type="region of interest" description="Disordered" evidence="1">
    <location>
        <begin position="212"/>
        <end position="334"/>
    </location>
</feature>
<gene>
    <name evidence="3" type="ORF">CC80DRAFT_68140</name>
</gene>
<dbReference type="AlphaFoldDB" id="A0A6A5TUS8"/>
<dbReference type="GO" id="GO:0033698">
    <property type="term" value="C:Rpd3L complex"/>
    <property type="evidence" value="ECO:0007669"/>
    <property type="project" value="TreeGrafter"/>
</dbReference>
<dbReference type="Proteomes" id="UP000800035">
    <property type="component" value="Unassembled WGS sequence"/>
</dbReference>
<dbReference type="PANTHER" id="PTHR28232:SF1">
    <property type="entry name" value="TRANSCRIPTIONAL REGULATORY PROTEIN RXT2"/>
    <property type="match status" value="1"/>
</dbReference>
<dbReference type="OrthoDB" id="441210at2759"/>
<dbReference type="EMBL" id="ML976992">
    <property type="protein sequence ID" value="KAF1956064.1"/>
    <property type="molecule type" value="Genomic_DNA"/>
</dbReference>
<dbReference type="Pfam" id="PF08595">
    <property type="entry name" value="RXT2_N"/>
    <property type="match status" value="2"/>
</dbReference>
<protein>
    <recommendedName>
        <fullName evidence="2">Transcriptional regulatory protein RXT2 N-terminal domain-containing protein</fullName>
    </recommendedName>
</protein>
<dbReference type="InterPro" id="IPR039602">
    <property type="entry name" value="Rxt2"/>
</dbReference>
<dbReference type="InterPro" id="IPR013904">
    <property type="entry name" value="RXT2_N"/>
</dbReference>
<feature type="compositionally biased region" description="Polar residues" evidence="1">
    <location>
        <begin position="266"/>
        <end position="279"/>
    </location>
</feature>
<feature type="compositionally biased region" description="Acidic residues" evidence="1">
    <location>
        <begin position="412"/>
        <end position="425"/>
    </location>
</feature>
<reference evidence="3" key="1">
    <citation type="journal article" date="2020" name="Stud. Mycol.">
        <title>101 Dothideomycetes genomes: a test case for predicting lifestyles and emergence of pathogens.</title>
        <authorList>
            <person name="Haridas S."/>
            <person name="Albert R."/>
            <person name="Binder M."/>
            <person name="Bloem J."/>
            <person name="Labutti K."/>
            <person name="Salamov A."/>
            <person name="Andreopoulos B."/>
            <person name="Baker S."/>
            <person name="Barry K."/>
            <person name="Bills G."/>
            <person name="Bluhm B."/>
            <person name="Cannon C."/>
            <person name="Castanera R."/>
            <person name="Culley D."/>
            <person name="Daum C."/>
            <person name="Ezra D."/>
            <person name="Gonzalez J."/>
            <person name="Henrissat B."/>
            <person name="Kuo A."/>
            <person name="Liang C."/>
            <person name="Lipzen A."/>
            <person name="Lutzoni F."/>
            <person name="Magnuson J."/>
            <person name="Mondo S."/>
            <person name="Nolan M."/>
            <person name="Ohm R."/>
            <person name="Pangilinan J."/>
            <person name="Park H.-J."/>
            <person name="Ramirez L."/>
            <person name="Alfaro M."/>
            <person name="Sun H."/>
            <person name="Tritt A."/>
            <person name="Yoshinaga Y."/>
            <person name="Zwiers L.-H."/>
            <person name="Turgeon B."/>
            <person name="Goodwin S."/>
            <person name="Spatafora J."/>
            <person name="Crous P."/>
            <person name="Grigoriev I."/>
        </authorList>
    </citation>
    <scope>NUCLEOTIDE SEQUENCE</scope>
    <source>
        <strain evidence="3">CBS 675.92</strain>
    </source>
</reference>
<dbReference type="GO" id="GO:0005829">
    <property type="term" value="C:cytosol"/>
    <property type="evidence" value="ECO:0007669"/>
    <property type="project" value="TreeGrafter"/>
</dbReference>
<evidence type="ECO:0000259" key="2">
    <source>
        <dbReference type="Pfam" id="PF08595"/>
    </source>
</evidence>
<dbReference type="PANTHER" id="PTHR28232">
    <property type="entry name" value="TRANSCRIPTIONAL REGULATORY PROTEIN RXT2"/>
    <property type="match status" value="1"/>
</dbReference>